<comment type="caution">
    <text evidence="2">The sequence shown here is derived from an EMBL/GenBank/DDBJ whole genome shotgun (WGS) entry which is preliminary data.</text>
</comment>
<evidence type="ECO:0000313" key="3">
    <source>
        <dbReference type="Proteomes" id="UP000275267"/>
    </source>
</evidence>
<proteinExistence type="predicted"/>
<keyword evidence="1" id="KW-0175">Coiled coil</keyword>
<accession>A0A3L6SDV5</accession>
<evidence type="ECO:0000256" key="1">
    <source>
        <dbReference type="SAM" id="Coils"/>
    </source>
</evidence>
<organism evidence="2 3">
    <name type="scientific">Panicum miliaceum</name>
    <name type="common">Proso millet</name>
    <name type="synonym">Broomcorn millet</name>
    <dbReference type="NCBI Taxonomy" id="4540"/>
    <lineage>
        <taxon>Eukaryota</taxon>
        <taxon>Viridiplantae</taxon>
        <taxon>Streptophyta</taxon>
        <taxon>Embryophyta</taxon>
        <taxon>Tracheophyta</taxon>
        <taxon>Spermatophyta</taxon>
        <taxon>Magnoliopsida</taxon>
        <taxon>Liliopsida</taxon>
        <taxon>Poales</taxon>
        <taxon>Poaceae</taxon>
        <taxon>PACMAD clade</taxon>
        <taxon>Panicoideae</taxon>
        <taxon>Panicodae</taxon>
        <taxon>Paniceae</taxon>
        <taxon>Panicinae</taxon>
        <taxon>Panicum</taxon>
        <taxon>Panicum sect. Panicum</taxon>
    </lineage>
</organism>
<name>A0A3L6SDV5_PANMI</name>
<protein>
    <submittedName>
        <fullName evidence="2">Uncharacterized protein</fullName>
    </submittedName>
</protein>
<sequence length="278" mass="30293">MSGKKIWIREEKGLLPRDSGSRPAVGEILPRPDPFQAVVLAEFFHRGFSMLAHGFLRSGAGSSGVLGAESSRLVPCYPDGELGATRLARDAAIVDAAHERARADEAEARLHELQVSSNGEFLVAGFAVRLSGCFLTRAITVPPAWRRKVAAASDRVAEMKEDLLDAKEELAELHVVARGLGDHIFRPSWGDSDELMERLHAAPQRVDKLISDRFLGTHRALVATVSHYDNVRLEVVGSGYNPARCKGELLELGTAAELHAFLLAEEILPVVAINHRIS</sequence>
<dbReference type="AlphaFoldDB" id="A0A3L6SDV5"/>
<dbReference type="EMBL" id="PQIB02000005">
    <property type="protein sequence ID" value="RLN18403.1"/>
    <property type="molecule type" value="Genomic_DNA"/>
</dbReference>
<dbReference type="Proteomes" id="UP000275267">
    <property type="component" value="Unassembled WGS sequence"/>
</dbReference>
<evidence type="ECO:0000313" key="2">
    <source>
        <dbReference type="EMBL" id="RLN18403.1"/>
    </source>
</evidence>
<keyword evidence="3" id="KW-1185">Reference proteome</keyword>
<gene>
    <name evidence="2" type="ORF">C2845_PM02G15440</name>
</gene>
<reference evidence="3" key="1">
    <citation type="journal article" date="2019" name="Nat. Commun.">
        <title>The genome of broomcorn millet.</title>
        <authorList>
            <person name="Zou C."/>
            <person name="Miki D."/>
            <person name="Li D."/>
            <person name="Tang Q."/>
            <person name="Xiao L."/>
            <person name="Rajput S."/>
            <person name="Deng P."/>
            <person name="Jia W."/>
            <person name="Huang R."/>
            <person name="Zhang M."/>
            <person name="Sun Y."/>
            <person name="Hu J."/>
            <person name="Fu X."/>
            <person name="Schnable P.S."/>
            <person name="Li F."/>
            <person name="Zhang H."/>
            <person name="Feng B."/>
            <person name="Zhu X."/>
            <person name="Liu R."/>
            <person name="Schnable J.C."/>
            <person name="Zhu J.-K."/>
            <person name="Zhang H."/>
        </authorList>
    </citation>
    <scope>NUCLEOTIDE SEQUENCE [LARGE SCALE GENOMIC DNA]</scope>
</reference>
<feature type="coiled-coil region" evidence="1">
    <location>
        <begin position="149"/>
        <end position="176"/>
    </location>
</feature>